<dbReference type="NCBIfam" id="NF045582">
    <property type="entry name" value="Npun_R2823_gen"/>
    <property type="match status" value="1"/>
</dbReference>
<dbReference type="Proteomes" id="UP000032946">
    <property type="component" value="Chromosome"/>
</dbReference>
<dbReference type="EMBL" id="FO818640">
    <property type="protein sequence ID" value="CDM95501.1"/>
    <property type="molecule type" value="Genomic_DNA"/>
</dbReference>
<name>A0A9P1NYU5_9CYAN</name>
<organism evidence="1 2">
    <name type="scientific">Limnospira indica PCC 8005</name>
    <dbReference type="NCBI Taxonomy" id="376219"/>
    <lineage>
        <taxon>Bacteria</taxon>
        <taxon>Bacillati</taxon>
        <taxon>Cyanobacteriota</taxon>
        <taxon>Cyanophyceae</taxon>
        <taxon>Oscillatoriophycideae</taxon>
        <taxon>Oscillatoriales</taxon>
        <taxon>Sirenicapillariaceae</taxon>
        <taxon>Limnospira</taxon>
    </lineage>
</organism>
<accession>A0A9P1NYU5</accession>
<evidence type="ECO:0008006" key="3">
    <source>
        <dbReference type="Google" id="ProtNLM"/>
    </source>
</evidence>
<dbReference type="InterPro" id="IPR054619">
    <property type="entry name" value="Npun_R2821-like"/>
</dbReference>
<dbReference type="RefSeq" id="WP_006625324.1">
    <property type="nucleotide sequence ID" value="NZ_FO818640.1"/>
</dbReference>
<gene>
    <name evidence="1" type="ORF">ARTHRO_30770</name>
</gene>
<proteinExistence type="predicted"/>
<dbReference type="InterPro" id="IPR029044">
    <property type="entry name" value="Nucleotide-diphossugar_trans"/>
</dbReference>
<evidence type="ECO:0000313" key="2">
    <source>
        <dbReference type="Proteomes" id="UP000032946"/>
    </source>
</evidence>
<keyword evidence="2" id="KW-1185">Reference proteome</keyword>
<dbReference type="SUPFAM" id="SSF53448">
    <property type="entry name" value="Nucleotide-diphospho-sugar transferases"/>
    <property type="match status" value="1"/>
</dbReference>
<protein>
    <recommendedName>
        <fullName evidence="3">Methionine synthase</fullName>
    </recommendedName>
</protein>
<evidence type="ECO:0000313" key="1">
    <source>
        <dbReference type="EMBL" id="CDM95501.1"/>
    </source>
</evidence>
<sequence length="339" mass="39495">MASCGIYTLANDVVFDQLVAFLNSVEVNVSPDIPICIIPYDDRMEQVKKEIGDRPNVSIYEDQQEIQRWQDFAKEVWINHPLAFQKSNARLIESRMRFQRKMAAFQGDFDKFVFYDADTLAMKPVDDIFLKLDTYDLVFDDWEHAKTRLTALDIPRIEATGEFTESQIRPKLHCSSFFASKKGLFSTEKVNQLKNRLIEDREIEWINGISDAFLFSYLTLRNHSIFNYTLSPNGEYRTGNCADADPFVNKDNVLYNEQGLKPIHRIHYMNFSSADFARVSRGEDVNIPHRDVFLHYRFLKQPNAKPSNFAEPDLLTKIGRFKDKAIKKIQRTITYLVNC</sequence>
<dbReference type="AlphaFoldDB" id="A0A9P1NYU5"/>
<reference evidence="1 2" key="1">
    <citation type="submission" date="2014-02" db="EMBL/GenBank/DDBJ databases">
        <authorList>
            <person name="Genoscope - CEA"/>
        </authorList>
    </citation>
    <scope>NUCLEOTIDE SEQUENCE [LARGE SCALE GENOMIC DNA]</scope>
    <source>
        <strain evidence="1 2">PCC 8005</strain>
    </source>
</reference>